<reference evidence="2 3" key="1">
    <citation type="journal article" date="2016" name="Sci. Rep.">
        <title>The genome sequence of the outbreeding globe artichoke constructed de novo incorporating a phase-aware low-pass sequencing strategy of F1 progeny.</title>
        <authorList>
            <person name="Scaglione D."/>
            <person name="Reyes-Chin-Wo S."/>
            <person name="Acquadro A."/>
            <person name="Froenicke L."/>
            <person name="Portis E."/>
            <person name="Beitel C."/>
            <person name="Tirone M."/>
            <person name="Mauro R."/>
            <person name="Lo Monaco A."/>
            <person name="Mauromicale G."/>
            <person name="Faccioli P."/>
            <person name="Cattivelli L."/>
            <person name="Rieseberg L."/>
            <person name="Michelmore R."/>
            <person name="Lanteri S."/>
        </authorList>
    </citation>
    <scope>NUCLEOTIDE SEQUENCE [LARGE SCALE GENOMIC DNA]</scope>
    <source>
        <strain evidence="2">2C</strain>
    </source>
</reference>
<keyword evidence="1" id="KW-0472">Membrane</keyword>
<accession>A0A118JSD1</accession>
<dbReference type="AlphaFoldDB" id="A0A118JSD1"/>
<keyword evidence="3" id="KW-1185">Reference proteome</keyword>
<dbReference type="EMBL" id="LEKV01005586">
    <property type="protein sequence ID" value="KVH88076.1"/>
    <property type="molecule type" value="Genomic_DNA"/>
</dbReference>
<organism evidence="2 3">
    <name type="scientific">Cynara cardunculus var. scolymus</name>
    <name type="common">Globe artichoke</name>
    <name type="synonym">Cynara scolymus</name>
    <dbReference type="NCBI Taxonomy" id="59895"/>
    <lineage>
        <taxon>Eukaryota</taxon>
        <taxon>Viridiplantae</taxon>
        <taxon>Streptophyta</taxon>
        <taxon>Embryophyta</taxon>
        <taxon>Tracheophyta</taxon>
        <taxon>Spermatophyta</taxon>
        <taxon>Magnoliopsida</taxon>
        <taxon>eudicotyledons</taxon>
        <taxon>Gunneridae</taxon>
        <taxon>Pentapetalae</taxon>
        <taxon>asterids</taxon>
        <taxon>campanulids</taxon>
        <taxon>Asterales</taxon>
        <taxon>Asteraceae</taxon>
        <taxon>Carduoideae</taxon>
        <taxon>Cardueae</taxon>
        <taxon>Carduinae</taxon>
        <taxon>Cynara</taxon>
    </lineage>
</organism>
<feature type="transmembrane region" description="Helical" evidence="1">
    <location>
        <begin position="58"/>
        <end position="76"/>
    </location>
</feature>
<dbReference type="STRING" id="59895.A0A118JSD1"/>
<comment type="caution">
    <text evidence="2">The sequence shown here is derived from an EMBL/GenBank/DDBJ whole genome shotgun (WGS) entry which is preliminary data.</text>
</comment>
<keyword evidence="1" id="KW-0812">Transmembrane</keyword>
<dbReference type="Gramene" id="KVH88076">
    <property type="protein sequence ID" value="KVH88076"/>
    <property type="gene ID" value="Ccrd_024538"/>
</dbReference>
<evidence type="ECO:0000313" key="3">
    <source>
        <dbReference type="Proteomes" id="UP000243975"/>
    </source>
</evidence>
<name>A0A118JSD1_CYNCS</name>
<proteinExistence type="predicted"/>
<dbReference type="Proteomes" id="UP000243975">
    <property type="component" value="Unassembled WGS sequence"/>
</dbReference>
<protein>
    <submittedName>
        <fullName evidence="2">ORMDL-like protein</fullName>
    </submittedName>
</protein>
<evidence type="ECO:0000313" key="2">
    <source>
        <dbReference type="EMBL" id="KVH88076.1"/>
    </source>
</evidence>
<keyword evidence="1" id="KW-1133">Transmembrane helix</keyword>
<gene>
    <name evidence="2" type="ORF">Ccrd_024538</name>
</gene>
<evidence type="ECO:0000256" key="1">
    <source>
        <dbReference type="SAM" id="Phobius"/>
    </source>
</evidence>
<sequence>MDWNRNSSTIVKNTTASTRTSTAPFSTDLLQSRESNCPSLPAFYLVASHTIDYQNPTLLLNITAVFVLVIAALPHMHKVSIFGINVEE</sequence>